<protein>
    <submittedName>
        <fullName evidence="1">Uncharacterized protein</fullName>
    </submittedName>
</protein>
<keyword evidence="2" id="KW-1185">Reference proteome</keyword>
<proteinExistence type="predicted"/>
<comment type="caution">
    <text evidence="1">The sequence shown here is derived from an EMBL/GenBank/DDBJ whole genome shotgun (WGS) entry which is preliminary data.</text>
</comment>
<dbReference type="Proteomes" id="UP000626244">
    <property type="component" value="Unassembled WGS sequence"/>
</dbReference>
<dbReference type="EMBL" id="BMHB01000001">
    <property type="protein sequence ID" value="GGI14470.1"/>
    <property type="molecule type" value="Genomic_DNA"/>
</dbReference>
<organism evidence="1 2">
    <name type="scientific">Gottfriedia solisilvae</name>
    <dbReference type="NCBI Taxonomy" id="1516104"/>
    <lineage>
        <taxon>Bacteria</taxon>
        <taxon>Bacillati</taxon>
        <taxon>Bacillota</taxon>
        <taxon>Bacilli</taxon>
        <taxon>Bacillales</taxon>
        <taxon>Bacillaceae</taxon>
        <taxon>Gottfriedia</taxon>
    </lineage>
</organism>
<reference evidence="2" key="1">
    <citation type="journal article" date="2019" name="Int. J. Syst. Evol. Microbiol.">
        <title>The Global Catalogue of Microorganisms (GCM) 10K type strain sequencing project: providing services to taxonomists for standard genome sequencing and annotation.</title>
        <authorList>
            <consortium name="The Broad Institute Genomics Platform"/>
            <consortium name="The Broad Institute Genome Sequencing Center for Infectious Disease"/>
            <person name="Wu L."/>
            <person name="Ma J."/>
        </authorList>
    </citation>
    <scope>NUCLEOTIDE SEQUENCE [LARGE SCALE GENOMIC DNA]</scope>
    <source>
        <strain evidence="2">CGMCC 1.14993</strain>
    </source>
</reference>
<sequence length="106" mass="12699">MLDDIWEQFLLCITSNDEVKEVSNKLICGVIFLYIQPLVPEKSEAFIKNIVLTCSKQYTTQYKLIYRIEFVRAEQNILIFRHRFYVPNQKMFCCGNECINCTRFRK</sequence>
<dbReference type="RefSeq" id="WP_088000210.1">
    <property type="nucleotide sequence ID" value="NZ_BMHB01000001.1"/>
</dbReference>
<evidence type="ECO:0000313" key="2">
    <source>
        <dbReference type="Proteomes" id="UP000626244"/>
    </source>
</evidence>
<gene>
    <name evidence="1" type="ORF">GCM10007380_23100</name>
</gene>
<accession>A0A8J3AIH7</accession>
<dbReference type="AlphaFoldDB" id="A0A8J3AIH7"/>
<dbReference type="OrthoDB" id="2988713at2"/>
<evidence type="ECO:0000313" key="1">
    <source>
        <dbReference type="EMBL" id="GGI14470.1"/>
    </source>
</evidence>
<name>A0A8J3AIH7_9BACI</name>